<keyword evidence="4" id="KW-0520">NAD</keyword>
<evidence type="ECO:0000313" key="9">
    <source>
        <dbReference type="Proteomes" id="UP000500870"/>
    </source>
</evidence>
<evidence type="ECO:0000256" key="4">
    <source>
        <dbReference type="ARBA" id="ARBA00023027"/>
    </source>
</evidence>
<name>A0A6H0ZWJ1_9HYPH</name>
<evidence type="ECO:0000256" key="3">
    <source>
        <dbReference type="ARBA" id="ARBA00023002"/>
    </source>
</evidence>
<dbReference type="InterPro" id="IPR029753">
    <property type="entry name" value="D-isomer_DH_CS"/>
</dbReference>
<dbReference type="Proteomes" id="UP000500870">
    <property type="component" value="Chromosome 3"/>
</dbReference>
<dbReference type="GO" id="GO:0008652">
    <property type="term" value="P:amino acid biosynthetic process"/>
    <property type="evidence" value="ECO:0007669"/>
    <property type="project" value="UniProtKB-KW"/>
</dbReference>
<dbReference type="Pfam" id="PF00389">
    <property type="entry name" value="2-Hacid_dh"/>
    <property type="match status" value="1"/>
</dbReference>
<dbReference type="InterPro" id="IPR006139">
    <property type="entry name" value="D-isomer_2_OHA_DH_cat_dom"/>
</dbReference>
<dbReference type="FunFam" id="3.40.50.720:FF:000203">
    <property type="entry name" value="D-3-phosphoglycerate dehydrogenase (SerA)"/>
    <property type="match status" value="1"/>
</dbReference>
<evidence type="ECO:0000259" key="7">
    <source>
        <dbReference type="Pfam" id="PF02826"/>
    </source>
</evidence>
<dbReference type="InterPro" id="IPR036291">
    <property type="entry name" value="NAD(P)-bd_dom_sf"/>
</dbReference>
<reference evidence="8 9" key="1">
    <citation type="submission" date="2020-04" db="EMBL/GenBank/DDBJ databases">
        <title>FDA dAtabase for Regulatory Grade micrObial Sequences (FDA-ARGOS): Supporting development and validation of Infectious Disease Dx tests.</title>
        <authorList>
            <person name="Sciortino C."/>
            <person name="Tallon L."/>
            <person name="Sadzewicz L."/>
            <person name="Vavikolanu K."/>
            <person name="Mehta A."/>
            <person name="Aluvathingal J."/>
            <person name="Nadendla S."/>
            <person name="Nandy P."/>
            <person name="Geyer C."/>
            <person name="Yan Y."/>
            <person name="Sichtig H."/>
        </authorList>
    </citation>
    <scope>NUCLEOTIDE SEQUENCE [LARGE SCALE GENOMIC DNA]</scope>
    <source>
        <strain evidence="8 9">FDAARGOS_633</strain>
    </source>
</reference>
<accession>A0A6H0ZWJ1</accession>
<dbReference type="PROSITE" id="PS00065">
    <property type="entry name" value="D_2_HYDROXYACID_DH_1"/>
    <property type="match status" value="1"/>
</dbReference>
<sequence>MSRHDVRNIAVLDDYQNVAITSADWSPLKDCAEITIFNDHIADEERLVDRLLPFDAVCVMRERTPLPRRVLKRLPNLRFIATTGGRNASIDLAAARDLGIVVSATGANGSGAPELTWALILAAARHISTEIASFRSGGWQTTVGRDLSGSTLGVIGLGRIGRQIAKVGLAFGMDVIAWSQNLTDEAAEAAGVRRVEKETLLRESDWVTLHLVLSERTKGVIGLEQLALMKPTAWLVNTSRGPLVDEGALIAALETKRIAGLAVDVFDHEPLPSNHPLRTFGNVIATPHIGFVTENSYRIFYRDTVDNLVAWLNGTPLRVL</sequence>
<evidence type="ECO:0000313" key="8">
    <source>
        <dbReference type="EMBL" id="QIX25009.1"/>
    </source>
</evidence>
<feature type="domain" description="D-isomer specific 2-hydroxyacid dehydrogenase catalytic" evidence="6">
    <location>
        <begin position="20"/>
        <end position="317"/>
    </location>
</feature>
<keyword evidence="3 5" id="KW-0560">Oxidoreductase</keyword>
<evidence type="ECO:0000256" key="5">
    <source>
        <dbReference type="RuleBase" id="RU003719"/>
    </source>
</evidence>
<organism evidence="8 9">
    <name type="scientific">Agrobacterium pusense</name>
    <dbReference type="NCBI Taxonomy" id="648995"/>
    <lineage>
        <taxon>Bacteria</taxon>
        <taxon>Pseudomonadati</taxon>
        <taxon>Pseudomonadota</taxon>
        <taxon>Alphaproteobacteria</taxon>
        <taxon>Hyphomicrobiales</taxon>
        <taxon>Rhizobiaceae</taxon>
        <taxon>Rhizobium/Agrobacterium group</taxon>
        <taxon>Agrobacterium</taxon>
    </lineage>
</organism>
<dbReference type="AlphaFoldDB" id="A0A6H0ZWJ1"/>
<evidence type="ECO:0000259" key="6">
    <source>
        <dbReference type="Pfam" id="PF00389"/>
    </source>
</evidence>
<dbReference type="PANTHER" id="PTHR42789:SF1">
    <property type="entry name" value="D-ISOMER SPECIFIC 2-HYDROXYACID DEHYDROGENASE FAMILY PROTEIN (AFU_ORTHOLOGUE AFUA_6G10090)"/>
    <property type="match status" value="1"/>
</dbReference>
<dbReference type="EMBL" id="CP050899">
    <property type="protein sequence ID" value="QIX25009.1"/>
    <property type="molecule type" value="Genomic_DNA"/>
</dbReference>
<evidence type="ECO:0000256" key="2">
    <source>
        <dbReference type="ARBA" id="ARBA00022605"/>
    </source>
</evidence>
<dbReference type="Pfam" id="PF02826">
    <property type="entry name" value="2-Hacid_dh_C"/>
    <property type="match status" value="1"/>
</dbReference>
<comment type="similarity">
    <text evidence="1 5">Belongs to the D-isomer specific 2-hydroxyacid dehydrogenase family.</text>
</comment>
<dbReference type="GO" id="GO:0016616">
    <property type="term" value="F:oxidoreductase activity, acting on the CH-OH group of donors, NAD or NADP as acceptor"/>
    <property type="evidence" value="ECO:0007669"/>
    <property type="project" value="InterPro"/>
</dbReference>
<dbReference type="PANTHER" id="PTHR42789">
    <property type="entry name" value="D-ISOMER SPECIFIC 2-HYDROXYACID DEHYDROGENASE FAMILY PROTEIN (AFU_ORTHOLOGUE AFUA_6G10090)"/>
    <property type="match status" value="1"/>
</dbReference>
<dbReference type="GO" id="GO:0051287">
    <property type="term" value="F:NAD binding"/>
    <property type="evidence" value="ECO:0007669"/>
    <property type="project" value="InterPro"/>
</dbReference>
<dbReference type="InterPro" id="IPR050857">
    <property type="entry name" value="D-2-hydroxyacid_DH"/>
</dbReference>
<dbReference type="RefSeq" id="WP_136883523.1">
    <property type="nucleotide sequence ID" value="NZ_CP050899.1"/>
</dbReference>
<dbReference type="PROSITE" id="PS00671">
    <property type="entry name" value="D_2_HYDROXYACID_DH_3"/>
    <property type="match status" value="1"/>
</dbReference>
<evidence type="ECO:0000256" key="1">
    <source>
        <dbReference type="ARBA" id="ARBA00005854"/>
    </source>
</evidence>
<dbReference type="SUPFAM" id="SSF51735">
    <property type="entry name" value="NAD(P)-binding Rossmann-fold domains"/>
    <property type="match status" value="1"/>
</dbReference>
<dbReference type="InterPro" id="IPR029752">
    <property type="entry name" value="D-isomer_DH_CS1"/>
</dbReference>
<feature type="domain" description="D-isomer specific 2-hydroxyacid dehydrogenase NAD-binding" evidence="7">
    <location>
        <begin position="118"/>
        <end position="290"/>
    </location>
</feature>
<dbReference type="Gene3D" id="3.40.50.720">
    <property type="entry name" value="NAD(P)-binding Rossmann-like Domain"/>
    <property type="match status" value="2"/>
</dbReference>
<keyword evidence="2" id="KW-0028">Amino-acid biosynthesis</keyword>
<gene>
    <name evidence="8" type="ORF">FOB41_28610</name>
</gene>
<dbReference type="CDD" id="cd12169">
    <property type="entry name" value="PGDH_like_1"/>
    <property type="match status" value="1"/>
</dbReference>
<protein>
    <submittedName>
        <fullName evidence="8">D-2-hydroxyacid dehydrogenase family protein</fullName>
    </submittedName>
</protein>
<dbReference type="InterPro" id="IPR006140">
    <property type="entry name" value="D-isomer_DH_NAD-bd"/>
</dbReference>
<dbReference type="SUPFAM" id="SSF52283">
    <property type="entry name" value="Formate/glycerate dehydrogenase catalytic domain-like"/>
    <property type="match status" value="1"/>
</dbReference>
<proteinExistence type="inferred from homology"/>